<name>A0ABY8CIW1_ENCHE</name>
<dbReference type="InterPro" id="IPR033690">
    <property type="entry name" value="Adenylat_kinase_CS"/>
</dbReference>
<proteinExistence type="inferred from homology"/>
<evidence type="ECO:0000313" key="5">
    <source>
        <dbReference type="EMBL" id="WEL38820.1"/>
    </source>
</evidence>
<dbReference type="Proteomes" id="UP001217963">
    <property type="component" value="Chromosome VI"/>
</dbReference>
<sequence>MRYIFEGQETPMKYSRVIMMGPPGCGKGTQSGFISGRYGIPHVSSGDIIREEMKKNTKEAEIIREVVNSGRLASDELVNKLVLKKVESMEKYILDGYPRRVDQAKMLGDSVDLVIFIDVGEETSVRRICGRKQGRDDDVEDVARKRHEVYLEETAPVVEFYREQGKLVTVNGEATPETIFSEICRLIG</sequence>
<keyword evidence="1 4" id="KW-0808">Transferase</keyword>
<dbReference type="PROSITE" id="PS00113">
    <property type="entry name" value="ADENYLATE_KINASE"/>
    <property type="match status" value="1"/>
</dbReference>
<evidence type="ECO:0000256" key="3">
    <source>
        <dbReference type="ARBA" id="ARBA00022777"/>
    </source>
</evidence>
<evidence type="ECO:0000313" key="6">
    <source>
        <dbReference type="Proteomes" id="UP001217963"/>
    </source>
</evidence>
<keyword evidence="2" id="KW-0547">Nucleotide-binding</keyword>
<keyword evidence="6" id="KW-1185">Reference proteome</keyword>
<dbReference type="PRINTS" id="PR00094">
    <property type="entry name" value="ADENYLTKNASE"/>
</dbReference>
<accession>A0ABY8CIW1</accession>
<evidence type="ECO:0000256" key="4">
    <source>
        <dbReference type="RuleBase" id="RU003330"/>
    </source>
</evidence>
<dbReference type="Gene3D" id="3.40.50.300">
    <property type="entry name" value="P-loop containing nucleotide triphosphate hydrolases"/>
    <property type="match status" value="1"/>
</dbReference>
<dbReference type="InterPro" id="IPR000850">
    <property type="entry name" value="Adenylat/UMP-CMP_kin"/>
</dbReference>
<dbReference type="CDD" id="cd01428">
    <property type="entry name" value="ADK"/>
    <property type="match status" value="1"/>
</dbReference>
<organism evidence="5 6">
    <name type="scientific">Encephalitozoon hellem</name>
    <name type="common">Microsporidian parasite</name>
    <dbReference type="NCBI Taxonomy" id="27973"/>
    <lineage>
        <taxon>Eukaryota</taxon>
        <taxon>Fungi</taxon>
        <taxon>Fungi incertae sedis</taxon>
        <taxon>Microsporidia</taxon>
        <taxon>Unikaryonidae</taxon>
        <taxon>Encephalitozoon</taxon>
    </lineage>
</organism>
<gene>
    <name evidence="5" type="ORF">PFJ87_06g00860</name>
</gene>
<comment type="similarity">
    <text evidence="4">Belongs to the adenylate kinase family.</text>
</comment>
<dbReference type="SUPFAM" id="SSF52540">
    <property type="entry name" value="P-loop containing nucleoside triphosphate hydrolases"/>
    <property type="match status" value="1"/>
</dbReference>
<dbReference type="PANTHER" id="PTHR23359">
    <property type="entry name" value="NUCLEOTIDE KINASE"/>
    <property type="match status" value="1"/>
</dbReference>
<reference evidence="5 6" key="1">
    <citation type="submission" date="2023-02" db="EMBL/GenBank/DDBJ databases">
        <title>Encephalitozoon hellem ATCC 50451 complete genome.</title>
        <authorList>
            <person name="Mascarenhas dos Santos A.C."/>
            <person name="Julian A.T."/>
            <person name="Pombert J.-F."/>
        </authorList>
    </citation>
    <scope>NUCLEOTIDE SEQUENCE [LARGE SCALE GENOMIC DNA]</scope>
    <source>
        <strain evidence="5 6">ATCC 50451</strain>
    </source>
</reference>
<evidence type="ECO:0000256" key="2">
    <source>
        <dbReference type="ARBA" id="ARBA00022741"/>
    </source>
</evidence>
<protein>
    <submittedName>
        <fullName evidence="5">Adenylate kinase</fullName>
    </submittedName>
</protein>
<dbReference type="InterPro" id="IPR027417">
    <property type="entry name" value="P-loop_NTPase"/>
</dbReference>
<dbReference type="HAMAP" id="MF_00235">
    <property type="entry name" value="Adenylate_kinase_Adk"/>
    <property type="match status" value="1"/>
</dbReference>
<dbReference type="Pfam" id="PF00406">
    <property type="entry name" value="ADK"/>
    <property type="match status" value="1"/>
</dbReference>
<evidence type="ECO:0000256" key="1">
    <source>
        <dbReference type="ARBA" id="ARBA00022679"/>
    </source>
</evidence>
<keyword evidence="3 4" id="KW-0418">Kinase</keyword>
<dbReference type="GO" id="GO:0016301">
    <property type="term" value="F:kinase activity"/>
    <property type="evidence" value="ECO:0007669"/>
    <property type="project" value="UniProtKB-KW"/>
</dbReference>
<dbReference type="EMBL" id="CP119067">
    <property type="protein sequence ID" value="WEL38820.1"/>
    <property type="molecule type" value="Genomic_DNA"/>
</dbReference>